<proteinExistence type="predicted"/>
<reference evidence="1 2" key="1">
    <citation type="submission" date="2020-04" db="EMBL/GenBank/DDBJ databases">
        <title>Genome sequencing of novel species.</title>
        <authorList>
            <person name="Heo J."/>
            <person name="Kim S.-J."/>
            <person name="Kim J.-S."/>
            <person name="Hong S.-B."/>
            <person name="Kwon S.-W."/>
        </authorList>
    </citation>
    <scope>NUCLEOTIDE SEQUENCE [LARGE SCALE GENOMIC DNA]</scope>
    <source>
        <strain evidence="1 2">MFER-1</strain>
    </source>
</reference>
<evidence type="ECO:0000313" key="2">
    <source>
        <dbReference type="Proteomes" id="UP000502248"/>
    </source>
</evidence>
<dbReference type="Proteomes" id="UP000502248">
    <property type="component" value="Chromosome"/>
</dbReference>
<organism evidence="1 2">
    <name type="scientific">Cohnella herbarum</name>
    <dbReference type="NCBI Taxonomy" id="2728023"/>
    <lineage>
        <taxon>Bacteria</taxon>
        <taxon>Bacillati</taxon>
        <taxon>Bacillota</taxon>
        <taxon>Bacilli</taxon>
        <taxon>Bacillales</taxon>
        <taxon>Paenibacillaceae</taxon>
        <taxon>Cohnella</taxon>
    </lineage>
</organism>
<name>A0A7Z2ZL90_9BACL</name>
<gene>
    <name evidence="1" type="ORF">HH215_13055</name>
</gene>
<dbReference type="EMBL" id="CP051680">
    <property type="protein sequence ID" value="QJD84021.1"/>
    <property type="molecule type" value="Genomic_DNA"/>
</dbReference>
<dbReference type="KEGG" id="cheb:HH215_13055"/>
<sequence length="92" mass="9928">MPAINGCKGCKADVRVTRGQINRLLSAMEGKGFVFVGDDTYGARLETCRACPSLEYGTTCMHCGCLVDVRGKLAEKDCPHPEGSKWSVPNGY</sequence>
<protein>
    <submittedName>
        <fullName evidence="1">Uncharacterized protein</fullName>
    </submittedName>
</protein>
<evidence type="ECO:0000313" key="1">
    <source>
        <dbReference type="EMBL" id="QJD84021.1"/>
    </source>
</evidence>
<keyword evidence="2" id="KW-1185">Reference proteome</keyword>
<accession>A0A7Z2ZL90</accession>
<dbReference type="AlphaFoldDB" id="A0A7Z2ZL90"/>